<dbReference type="InterPro" id="IPR043127">
    <property type="entry name" value="Sec-1-like_dom3a"/>
</dbReference>
<evidence type="ECO:0008006" key="4">
    <source>
        <dbReference type="Google" id="ProtNLM"/>
    </source>
</evidence>
<protein>
    <recommendedName>
        <fullName evidence="4">Vacuolar protein sorting-associated protein 33B</fullName>
    </recommendedName>
</protein>
<evidence type="ECO:0000313" key="2">
    <source>
        <dbReference type="EMBL" id="PNF43604.1"/>
    </source>
</evidence>
<dbReference type="InterPro" id="IPR036045">
    <property type="entry name" value="Sec1-like_sf"/>
</dbReference>
<gene>
    <name evidence="2" type="ORF">B7P43_G03220</name>
</gene>
<evidence type="ECO:0000313" key="3">
    <source>
        <dbReference type="Proteomes" id="UP000235965"/>
    </source>
</evidence>
<dbReference type="Gene3D" id="1.25.40.850">
    <property type="match status" value="1"/>
</dbReference>
<keyword evidence="3" id="KW-1185">Reference proteome</keyword>
<dbReference type="InterPro" id="IPR001619">
    <property type="entry name" value="Sec1-like"/>
</dbReference>
<dbReference type="Gene3D" id="3.90.830.10">
    <property type="entry name" value="Syntaxin Binding Protein 1, Chain A, domain 2"/>
    <property type="match status" value="1"/>
</dbReference>
<comment type="caution">
    <text evidence="2">The sequence shown here is derived from an EMBL/GenBank/DDBJ whole genome shotgun (WGS) entry which is preliminary data.</text>
</comment>
<dbReference type="Gene3D" id="3.40.50.2060">
    <property type="match status" value="1"/>
</dbReference>
<dbReference type="GO" id="GO:0016192">
    <property type="term" value="P:vesicle-mediated transport"/>
    <property type="evidence" value="ECO:0007669"/>
    <property type="project" value="InterPro"/>
</dbReference>
<accession>A0A2J7RRZ5</accession>
<reference evidence="2 3" key="1">
    <citation type="submission" date="2017-12" db="EMBL/GenBank/DDBJ databases">
        <title>Hemimetabolous genomes reveal molecular basis of termite eusociality.</title>
        <authorList>
            <person name="Harrison M.C."/>
            <person name="Jongepier E."/>
            <person name="Robertson H.M."/>
            <person name="Arning N."/>
            <person name="Bitard-Feildel T."/>
            <person name="Chao H."/>
            <person name="Childers C.P."/>
            <person name="Dinh H."/>
            <person name="Doddapaneni H."/>
            <person name="Dugan S."/>
            <person name="Gowin J."/>
            <person name="Greiner C."/>
            <person name="Han Y."/>
            <person name="Hu H."/>
            <person name="Hughes D.S.T."/>
            <person name="Huylmans A.-K."/>
            <person name="Kemena C."/>
            <person name="Kremer L.P.M."/>
            <person name="Lee S.L."/>
            <person name="Lopez-Ezquerra A."/>
            <person name="Mallet L."/>
            <person name="Monroy-Kuhn J.M."/>
            <person name="Moser A."/>
            <person name="Murali S.C."/>
            <person name="Muzny D.M."/>
            <person name="Otani S."/>
            <person name="Piulachs M.-D."/>
            <person name="Poelchau M."/>
            <person name="Qu J."/>
            <person name="Schaub F."/>
            <person name="Wada-Katsumata A."/>
            <person name="Worley K.C."/>
            <person name="Xie Q."/>
            <person name="Ylla G."/>
            <person name="Poulsen M."/>
            <person name="Gibbs R.A."/>
            <person name="Schal C."/>
            <person name="Richards S."/>
            <person name="Belles X."/>
            <person name="Korb J."/>
            <person name="Bornberg-Bauer E."/>
        </authorList>
    </citation>
    <scope>NUCLEOTIDE SEQUENCE [LARGE SCALE GENOMIC DNA]</scope>
    <source>
        <tissue evidence="2">Whole body</tissue>
    </source>
</reference>
<dbReference type="Proteomes" id="UP000235965">
    <property type="component" value="Unassembled WGS sequence"/>
</dbReference>
<dbReference type="InterPro" id="IPR027482">
    <property type="entry name" value="Sec1-like_dom2"/>
</dbReference>
<dbReference type="SUPFAM" id="SSF56815">
    <property type="entry name" value="Sec1/munc18-like (SM) proteins"/>
    <property type="match status" value="1"/>
</dbReference>
<dbReference type="Gene3D" id="3.40.50.1910">
    <property type="match status" value="2"/>
</dbReference>
<dbReference type="PANTHER" id="PTHR11679">
    <property type="entry name" value="VESICLE PROTEIN SORTING-ASSOCIATED"/>
    <property type="match status" value="1"/>
</dbReference>
<dbReference type="InterPro" id="IPR043155">
    <property type="entry name" value="VPS33_dom3b"/>
</dbReference>
<dbReference type="EMBL" id="NEVH01000597">
    <property type="protein sequence ID" value="PNF43604.1"/>
    <property type="molecule type" value="Genomic_DNA"/>
</dbReference>
<sequence length="612" mass="68527">MQNTVEYRLDALHQISQRKLGEILKKIPGKKELIIDPVLMKPLECITGVQFLRSHGVDKIFKFEKSGVSCVNSQLVYMIYSDLITAKYVCNQINASIHQNHQNSYNLILVPSDLVAIQQLLEEEGVHGILTVHIFPWELIRLDGGVMSYELPGLFKMLFVDGDRSMLPAVARSLWSLQLLLGRIPLTLTQGRFSLQVRTMVDTLCNELGTSDKADSDISCMLVVDRDVDYASVLLTPVTYVGLLDEVFGISSGTIELDSRVTGNQDGAREKINYQLSSTDAIYNEIKNRHFSDVFPFLSSKTKEMQSEYNRSCNVALQEMKHYVATELRKVTALKRSLAYHIGACEVIIGEMGHRYESLHQVEKNMLEGRNKRENFSYVEECLATSGKLTSLRLLCLLALTQDGLSVDEATLLKTQFLHCCGYEHLVTFHNLEKLGLLTPQGMGTNPGNTSSGASDAAGKLAGRVAQVVSQLPKRTGAFQAFAYKLKLFPEASEEYDLKQPKDPGYVFGGLYVPVVCRLVSLLIKKELSPEEIVKLGPSIGTTSWAKKPGDWDMNRMFPRCGDKWVMNYVEIGFLLAGGRLKEMARTGHPDTMPVLLIQGLLRVNHRIFIYT</sequence>
<name>A0A2J7RRZ5_9NEOP</name>
<dbReference type="FunCoup" id="A0A2J7RRZ5">
    <property type="interactions" value="5"/>
</dbReference>
<evidence type="ECO:0000256" key="1">
    <source>
        <dbReference type="ARBA" id="ARBA00009884"/>
    </source>
</evidence>
<comment type="similarity">
    <text evidence="1">Belongs to the STXBP/unc-18/SEC1 family.</text>
</comment>
<proteinExistence type="inferred from homology"/>
<dbReference type="AlphaFoldDB" id="A0A2J7RRZ5"/>
<dbReference type="InParanoid" id="A0A2J7RRZ5"/>
<dbReference type="Pfam" id="PF00995">
    <property type="entry name" value="Sec1"/>
    <property type="match status" value="1"/>
</dbReference>
<dbReference type="OrthoDB" id="10262528at2759"/>
<organism evidence="2 3">
    <name type="scientific">Cryptotermes secundus</name>
    <dbReference type="NCBI Taxonomy" id="105785"/>
    <lineage>
        <taxon>Eukaryota</taxon>
        <taxon>Metazoa</taxon>
        <taxon>Ecdysozoa</taxon>
        <taxon>Arthropoda</taxon>
        <taxon>Hexapoda</taxon>
        <taxon>Insecta</taxon>
        <taxon>Pterygota</taxon>
        <taxon>Neoptera</taxon>
        <taxon>Polyneoptera</taxon>
        <taxon>Dictyoptera</taxon>
        <taxon>Blattodea</taxon>
        <taxon>Blattoidea</taxon>
        <taxon>Termitoidae</taxon>
        <taxon>Kalotermitidae</taxon>
        <taxon>Cryptotermitinae</taxon>
        <taxon>Cryptotermes</taxon>
    </lineage>
</organism>
<dbReference type="InterPro" id="IPR043154">
    <property type="entry name" value="Sec-1-like_dom1"/>
</dbReference>
<dbReference type="STRING" id="105785.A0A2J7RRZ5"/>